<evidence type="ECO:0000313" key="1">
    <source>
        <dbReference type="EMBL" id="PSC05164.1"/>
    </source>
</evidence>
<protein>
    <submittedName>
        <fullName evidence="1">Uncharacterized protein</fullName>
    </submittedName>
</protein>
<dbReference type="RefSeq" id="WP_106336659.1">
    <property type="nucleotide sequence ID" value="NZ_PVZS01000009.1"/>
</dbReference>
<evidence type="ECO:0000313" key="2">
    <source>
        <dbReference type="Proteomes" id="UP000239772"/>
    </source>
</evidence>
<reference evidence="2" key="1">
    <citation type="submission" date="2018-03" db="EMBL/GenBank/DDBJ databases">
        <authorList>
            <person name="Sun L."/>
            <person name="Liu H."/>
            <person name="Chen W."/>
            <person name="Huang K."/>
            <person name="Liu W."/>
            <person name="Gao X."/>
        </authorList>
    </citation>
    <scope>NUCLEOTIDE SEQUENCE [LARGE SCALE GENOMIC DNA]</scope>
    <source>
        <strain evidence="2">SH9</strain>
    </source>
</reference>
<gene>
    <name evidence="1" type="ORF">SLNSH_10135</name>
</gene>
<keyword evidence="2" id="KW-1185">Reference proteome</keyword>
<dbReference type="EMBL" id="PVZS01000009">
    <property type="protein sequence ID" value="PSC05164.1"/>
    <property type="molecule type" value="Genomic_DNA"/>
</dbReference>
<comment type="caution">
    <text evidence="1">The sequence shown here is derived from an EMBL/GenBank/DDBJ whole genome shotgun (WGS) entry which is preliminary data.</text>
</comment>
<name>A0A2T1HU44_9HYPH</name>
<proteinExistence type="predicted"/>
<accession>A0A2T1HU44</accession>
<dbReference type="AlphaFoldDB" id="A0A2T1HU44"/>
<sequence length="99" mass="10806">MSSDGAIDLASDAGATTLELAPQPKWMAGPAASLLTKTERPSQGQDLARMLEDMLDLAGCLLELERISGPDRWRQETRGYEALARARRSLHRCVLARGL</sequence>
<organism evidence="1 2">
    <name type="scientific">Alsobacter soli</name>
    <dbReference type="NCBI Taxonomy" id="2109933"/>
    <lineage>
        <taxon>Bacteria</taxon>
        <taxon>Pseudomonadati</taxon>
        <taxon>Pseudomonadota</taxon>
        <taxon>Alphaproteobacteria</taxon>
        <taxon>Hyphomicrobiales</taxon>
        <taxon>Alsobacteraceae</taxon>
        <taxon>Alsobacter</taxon>
    </lineage>
</organism>
<dbReference type="Proteomes" id="UP000239772">
    <property type="component" value="Unassembled WGS sequence"/>
</dbReference>